<reference evidence="2" key="1">
    <citation type="journal article" date="2019" name="Int. J. Syst. Evol. Microbiol.">
        <title>The Global Catalogue of Microorganisms (GCM) 10K type strain sequencing project: providing services to taxonomists for standard genome sequencing and annotation.</title>
        <authorList>
            <consortium name="The Broad Institute Genomics Platform"/>
            <consortium name="The Broad Institute Genome Sequencing Center for Infectious Disease"/>
            <person name="Wu L."/>
            <person name="Ma J."/>
        </authorList>
    </citation>
    <scope>NUCLEOTIDE SEQUENCE [LARGE SCALE GENOMIC DNA]</scope>
    <source>
        <strain evidence="2">KCTC 42248</strain>
    </source>
</reference>
<evidence type="ECO:0008006" key="3">
    <source>
        <dbReference type="Google" id="ProtNLM"/>
    </source>
</evidence>
<dbReference type="EMBL" id="JBHUMA010000006">
    <property type="protein sequence ID" value="MFD2598537.1"/>
    <property type="molecule type" value="Genomic_DNA"/>
</dbReference>
<evidence type="ECO:0000313" key="1">
    <source>
        <dbReference type="EMBL" id="MFD2598537.1"/>
    </source>
</evidence>
<evidence type="ECO:0000313" key="2">
    <source>
        <dbReference type="Proteomes" id="UP001597393"/>
    </source>
</evidence>
<dbReference type="SUPFAM" id="SSF50939">
    <property type="entry name" value="Sialidases"/>
    <property type="match status" value="1"/>
</dbReference>
<name>A0ABW5NL04_9SPHI</name>
<protein>
    <recommendedName>
        <fullName evidence="3">Exo-alpha-sialidase</fullName>
    </recommendedName>
</protein>
<proteinExistence type="predicted"/>
<comment type="caution">
    <text evidence="1">The sequence shown here is derived from an EMBL/GenBank/DDBJ whole genome shotgun (WGS) entry which is preliminary data.</text>
</comment>
<dbReference type="InterPro" id="IPR036278">
    <property type="entry name" value="Sialidase_sf"/>
</dbReference>
<dbReference type="RefSeq" id="WP_380868530.1">
    <property type="nucleotide sequence ID" value="NZ_JBHUMA010000006.1"/>
</dbReference>
<dbReference type="Proteomes" id="UP001597393">
    <property type="component" value="Unassembled WGS sequence"/>
</dbReference>
<dbReference type="PROSITE" id="PS51257">
    <property type="entry name" value="PROKAR_LIPOPROTEIN"/>
    <property type="match status" value="1"/>
</dbReference>
<organism evidence="1 2">
    <name type="scientific">Sphingobacterium corticis</name>
    <dbReference type="NCBI Taxonomy" id="1812823"/>
    <lineage>
        <taxon>Bacteria</taxon>
        <taxon>Pseudomonadati</taxon>
        <taxon>Bacteroidota</taxon>
        <taxon>Sphingobacteriia</taxon>
        <taxon>Sphingobacteriales</taxon>
        <taxon>Sphingobacteriaceae</taxon>
        <taxon>Sphingobacterium</taxon>
    </lineage>
</organism>
<accession>A0ABW5NL04</accession>
<sequence>MKKILLTVCASIFFASCQKSDDAIGMVDVESQDSVWMKLSIPTDGRGVSAIHGSIDDTLIVATMFNIYITTDIGKSWKKAIDAGLGIAGFSLYDGELMALGSFRGSGDKEFGERPFLFSYNNGDTWSRKGRFTYEHYDTVRVERDRVVHSDGITYRIDNNLKPIAGSTSLLHGPNKLFRVSNDTEEELYFPSKRYFNYLHLDDKNRLYVGADGQRFEGEEEKFVYSASDSSLVYVSRQPVSDVRTK</sequence>
<gene>
    <name evidence="1" type="ORF">ACFSQ3_06180</name>
</gene>
<keyword evidence="2" id="KW-1185">Reference proteome</keyword>